<evidence type="ECO:0000256" key="11">
    <source>
        <dbReference type="RuleBase" id="RU362119"/>
    </source>
</evidence>
<comment type="caution">
    <text evidence="14">The sequence shown here is derived from an EMBL/GenBank/DDBJ whole genome shotgun (WGS) entry which is preliminary data.</text>
</comment>
<evidence type="ECO:0000313" key="15">
    <source>
        <dbReference type="Proteomes" id="UP001518989"/>
    </source>
</evidence>
<dbReference type="RefSeq" id="WP_237180361.1">
    <property type="nucleotide sequence ID" value="NZ_CP061177.1"/>
</dbReference>
<keyword evidence="10" id="KW-0511">Multifunctional enzyme</keyword>
<keyword evidence="15" id="KW-1185">Reference proteome</keyword>
<evidence type="ECO:0000256" key="1">
    <source>
        <dbReference type="ARBA" id="ARBA00000527"/>
    </source>
</evidence>
<dbReference type="InterPro" id="IPR006146">
    <property type="entry name" value="5'-Nucleotdase_CS"/>
</dbReference>
<feature type="chain" id="PRO_5045005675" evidence="11">
    <location>
        <begin position="23"/>
        <end position="648"/>
    </location>
</feature>
<keyword evidence="8 11" id="KW-0547">Nucleotide-binding</keyword>
<dbReference type="SUPFAM" id="SSF55816">
    <property type="entry name" value="5'-nucleotidase (syn. UDP-sugar hydrolase), C-terminal domain"/>
    <property type="match status" value="1"/>
</dbReference>
<dbReference type="InterPro" id="IPR008334">
    <property type="entry name" value="5'-Nucleotdase_C"/>
</dbReference>
<evidence type="ECO:0000256" key="5">
    <source>
        <dbReference type="ARBA" id="ARBA00006654"/>
    </source>
</evidence>
<dbReference type="Pfam" id="PF00149">
    <property type="entry name" value="Metallophos"/>
    <property type="match status" value="1"/>
</dbReference>
<dbReference type="PANTHER" id="PTHR11575">
    <property type="entry name" value="5'-NUCLEOTIDASE-RELATED"/>
    <property type="match status" value="1"/>
</dbReference>
<organism evidence="14 15">
    <name type="scientific">Roseomonas haemaphysalidis</name>
    <dbReference type="NCBI Taxonomy" id="2768162"/>
    <lineage>
        <taxon>Bacteria</taxon>
        <taxon>Pseudomonadati</taxon>
        <taxon>Pseudomonadota</taxon>
        <taxon>Alphaproteobacteria</taxon>
        <taxon>Acetobacterales</taxon>
        <taxon>Roseomonadaceae</taxon>
        <taxon>Roseomonas</taxon>
    </lineage>
</organism>
<protein>
    <submittedName>
        <fullName evidence="14">Bifunctional 2',3'-cyclic-nucleotide 2'-phosphodiesterase/3'-nucleotidase</fullName>
    </submittedName>
</protein>
<dbReference type="EMBL" id="JACTNG010000001">
    <property type="protein sequence ID" value="MBO1077665.1"/>
    <property type="molecule type" value="Genomic_DNA"/>
</dbReference>
<reference evidence="14 15" key="1">
    <citation type="submission" date="2020-09" db="EMBL/GenBank/DDBJ databases">
        <title>Roseomonas.</title>
        <authorList>
            <person name="Zhu W."/>
        </authorList>
    </citation>
    <scope>NUCLEOTIDE SEQUENCE [LARGE SCALE GENOMIC DNA]</scope>
    <source>
        <strain evidence="14 15">573</strain>
    </source>
</reference>
<dbReference type="PROSITE" id="PS00786">
    <property type="entry name" value="5_NUCLEOTIDASE_2"/>
    <property type="match status" value="1"/>
</dbReference>
<evidence type="ECO:0000259" key="13">
    <source>
        <dbReference type="Pfam" id="PF02872"/>
    </source>
</evidence>
<feature type="domain" description="5'-Nucleotidase C-terminal" evidence="13">
    <location>
        <begin position="433"/>
        <end position="563"/>
    </location>
</feature>
<evidence type="ECO:0000256" key="9">
    <source>
        <dbReference type="ARBA" id="ARBA00022801"/>
    </source>
</evidence>
<evidence type="ECO:0000256" key="3">
    <source>
        <dbReference type="ARBA" id="ARBA00001968"/>
    </source>
</evidence>
<keyword evidence="9 11" id="KW-0378">Hydrolase</keyword>
<dbReference type="InterPro" id="IPR041827">
    <property type="entry name" value="CpdB_N"/>
</dbReference>
<dbReference type="InterPro" id="IPR006179">
    <property type="entry name" value="5_nucleotidase/apyrase"/>
</dbReference>
<keyword evidence="7 11" id="KW-0732">Signal</keyword>
<comment type="similarity">
    <text evidence="5 11">Belongs to the 5'-nucleotidase family.</text>
</comment>
<feature type="domain" description="Calcineurin-like phosphoesterase" evidence="12">
    <location>
        <begin position="36"/>
        <end position="269"/>
    </location>
</feature>
<gene>
    <name evidence="14" type="ORF">IAI61_01380</name>
</gene>
<proteinExistence type="inferred from homology"/>
<dbReference type="NCBIfam" id="NF006938">
    <property type="entry name" value="PRK09420.1"/>
    <property type="match status" value="1"/>
</dbReference>
<dbReference type="InterPro" id="IPR004843">
    <property type="entry name" value="Calcineurin-like_PHP"/>
</dbReference>
<evidence type="ECO:0000256" key="4">
    <source>
        <dbReference type="ARBA" id="ARBA00004196"/>
    </source>
</evidence>
<evidence type="ECO:0000259" key="12">
    <source>
        <dbReference type="Pfam" id="PF00149"/>
    </source>
</evidence>
<sequence>MTFLSRRALLMAGAALPLAAPAALRAQPAAPRLRLRLLETTDLHVNVYPYDYYRDRTDDTVGLAKTASLIAAARAEAPNTLLFDNGDVIQGSPLGDYMAYSHGLKPGQMHPIVAAMNGLDYLCGTLGNHEFNYGLDYLGVSLAGQNFPSVCANAVKADGTPLVAPTRVFTREMVDEAGAKHSLRIGVIGFVPPQIVQWDQANLSGKLTTTDIVEAARKYLPELRAQSDVVVALCHSGIAGGDAKAGVENAALFLAEVPGIDAILTGHQHLVFPGSDFANIAGVDAKRGTLHGVPAVMAGFWGSHLGVIDLSLEKHAEGWKVANFAVEARPIYERTADRKIVPKVEAAAGVLAAARTEHEATLAYVRQPVGETRGSINSYWALVADDPSVQIVSNAQTWYVAQLAKTAGLGDLPLLSAAAPFKAGGRGGPDYFTDVKPGPIAIKDVADIYLYPNTLRVVKVTGAQLREWLERSAGLFNRIDPASTAEQPLIDTRFPSYNFDVIDGVTYRIDVTQAQRYDNDGKVVAPDAHRIVGLSYKGQPVGEAQEFLVATNNYRAGGGGNFPGADGKTIVIEAPDLNRDVVVRYIVEQKVIDPAADGNWSLAPWPAGAVVSYVTGPGAGAFRPAGLAATEMGHTPEGFTKYRLGHAG</sequence>
<comment type="cofactor">
    <cofactor evidence="3">
        <name>a divalent metal cation</name>
        <dbReference type="ChEBI" id="CHEBI:60240"/>
    </cofactor>
</comment>
<dbReference type="Gene3D" id="3.90.780.10">
    <property type="entry name" value="5'-Nucleotidase, C-terminal domain"/>
    <property type="match status" value="1"/>
</dbReference>
<dbReference type="InterPro" id="IPR036907">
    <property type="entry name" value="5'-Nucleotdase_C_sf"/>
</dbReference>
<evidence type="ECO:0000256" key="2">
    <source>
        <dbReference type="ARBA" id="ARBA00001730"/>
    </source>
</evidence>
<dbReference type="Pfam" id="PF02872">
    <property type="entry name" value="5_nucleotid_C"/>
    <property type="match status" value="1"/>
</dbReference>
<evidence type="ECO:0000256" key="7">
    <source>
        <dbReference type="ARBA" id="ARBA00022729"/>
    </source>
</evidence>
<dbReference type="Gene3D" id="3.60.21.10">
    <property type="match status" value="1"/>
</dbReference>
<evidence type="ECO:0000256" key="6">
    <source>
        <dbReference type="ARBA" id="ARBA00022723"/>
    </source>
</evidence>
<dbReference type="InterPro" id="IPR006311">
    <property type="entry name" value="TAT_signal"/>
</dbReference>
<dbReference type="PRINTS" id="PR01607">
    <property type="entry name" value="APYRASEFAMLY"/>
</dbReference>
<dbReference type="CDD" id="cd07410">
    <property type="entry name" value="MPP_CpdB_N"/>
    <property type="match status" value="1"/>
</dbReference>
<accession>A0ABS3KJM2</accession>
<dbReference type="SUPFAM" id="SSF56300">
    <property type="entry name" value="Metallo-dependent phosphatases"/>
    <property type="match status" value="1"/>
</dbReference>
<comment type="catalytic activity">
    <reaction evidence="1">
        <text>a ribonucleoside 3'-phosphate + H2O = a ribonucleoside + phosphate</text>
        <dbReference type="Rhea" id="RHEA:10144"/>
        <dbReference type="ChEBI" id="CHEBI:13197"/>
        <dbReference type="ChEBI" id="CHEBI:15377"/>
        <dbReference type="ChEBI" id="CHEBI:18254"/>
        <dbReference type="ChEBI" id="CHEBI:43474"/>
        <dbReference type="EC" id="3.1.3.6"/>
    </reaction>
</comment>
<evidence type="ECO:0000256" key="10">
    <source>
        <dbReference type="ARBA" id="ARBA00023268"/>
    </source>
</evidence>
<dbReference type="InterPro" id="IPR029052">
    <property type="entry name" value="Metallo-depent_PP-like"/>
</dbReference>
<name>A0ABS3KJM2_9PROT</name>
<comment type="catalytic activity">
    <reaction evidence="2">
        <text>a nucleoside 2',3'-cyclic phosphate + H2O = a nucleoside 3'-phosphate + H(+)</text>
        <dbReference type="Rhea" id="RHEA:19621"/>
        <dbReference type="ChEBI" id="CHEBI:15377"/>
        <dbReference type="ChEBI" id="CHEBI:15378"/>
        <dbReference type="ChEBI" id="CHEBI:66949"/>
        <dbReference type="ChEBI" id="CHEBI:66954"/>
        <dbReference type="EC" id="3.1.4.16"/>
    </reaction>
</comment>
<comment type="subcellular location">
    <subcellularLocation>
        <location evidence="4">Cell envelope</location>
    </subcellularLocation>
</comment>
<dbReference type="Proteomes" id="UP001518989">
    <property type="component" value="Unassembled WGS sequence"/>
</dbReference>
<dbReference type="PANTHER" id="PTHR11575:SF6">
    <property type="entry name" value="2',3'-CYCLIC-NUCLEOTIDE 2'-PHOSPHODIESTERASE_3'-NUCLEOTIDASE"/>
    <property type="match status" value="1"/>
</dbReference>
<feature type="signal peptide" evidence="11">
    <location>
        <begin position="1"/>
        <end position="22"/>
    </location>
</feature>
<evidence type="ECO:0000313" key="14">
    <source>
        <dbReference type="EMBL" id="MBO1077665.1"/>
    </source>
</evidence>
<keyword evidence="6" id="KW-0479">Metal-binding</keyword>
<evidence type="ECO:0000256" key="8">
    <source>
        <dbReference type="ARBA" id="ARBA00022741"/>
    </source>
</evidence>
<dbReference type="PROSITE" id="PS51318">
    <property type="entry name" value="TAT"/>
    <property type="match status" value="1"/>
</dbReference>